<accession>A0A212U0P3</accession>
<keyword evidence="2" id="KW-0472">Membrane</keyword>
<keyword evidence="2" id="KW-1133">Transmembrane helix</keyword>
<feature type="transmembrane region" description="Helical" evidence="2">
    <location>
        <begin position="98"/>
        <end position="117"/>
    </location>
</feature>
<evidence type="ECO:0000256" key="1">
    <source>
        <dbReference type="SAM" id="MobiDB-lite"/>
    </source>
</evidence>
<evidence type="ECO:0000313" key="5">
    <source>
        <dbReference type="Proteomes" id="UP000198122"/>
    </source>
</evidence>
<organism evidence="4 5">
    <name type="scientific">Kytococcus aerolatus</name>
    <dbReference type="NCBI Taxonomy" id="592308"/>
    <lineage>
        <taxon>Bacteria</taxon>
        <taxon>Bacillati</taxon>
        <taxon>Actinomycetota</taxon>
        <taxon>Actinomycetes</taxon>
        <taxon>Micrococcales</taxon>
        <taxon>Kytococcaceae</taxon>
        <taxon>Kytococcus</taxon>
    </lineage>
</organism>
<feature type="transmembrane region" description="Helical" evidence="2">
    <location>
        <begin position="154"/>
        <end position="171"/>
    </location>
</feature>
<proteinExistence type="predicted"/>
<feature type="region of interest" description="Disordered" evidence="1">
    <location>
        <begin position="1"/>
        <end position="24"/>
    </location>
</feature>
<feature type="transmembrane region" description="Helical" evidence="2">
    <location>
        <begin position="364"/>
        <end position="383"/>
    </location>
</feature>
<feature type="domain" description="Heparan-alpha-glucosaminide N-acetyltransferase catalytic" evidence="3">
    <location>
        <begin position="29"/>
        <end position="222"/>
    </location>
</feature>
<dbReference type="RefSeq" id="WP_159461892.1">
    <property type="nucleotide sequence ID" value="NZ_FYEZ01000002.1"/>
</dbReference>
<evidence type="ECO:0000256" key="2">
    <source>
        <dbReference type="SAM" id="Phobius"/>
    </source>
</evidence>
<evidence type="ECO:0000313" key="4">
    <source>
        <dbReference type="EMBL" id="SNC71710.1"/>
    </source>
</evidence>
<dbReference type="Proteomes" id="UP000198122">
    <property type="component" value="Unassembled WGS sequence"/>
</dbReference>
<protein>
    <submittedName>
        <fullName evidence="4">Uncharacterized membrane protein</fullName>
    </submittedName>
</protein>
<feature type="transmembrane region" description="Helical" evidence="2">
    <location>
        <begin position="198"/>
        <end position="215"/>
    </location>
</feature>
<reference evidence="4 5" key="1">
    <citation type="submission" date="2017-06" db="EMBL/GenBank/DDBJ databases">
        <authorList>
            <person name="Kim H.J."/>
            <person name="Triplett B.A."/>
        </authorList>
    </citation>
    <scope>NUCLEOTIDE SEQUENCE [LARGE SCALE GENOMIC DNA]</scope>
    <source>
        <strain evidence="4 5">DSM 22179</strain>
    </source>
</reference>
<dbReference type="EMBL" id="FYEZ01000002">
    <property type="protein sequence ID" value="SNC71710.1"/>
    <property type="molecule type" value="Genomic_DNA"/>
</dbReference>
<feature type="transmembrane region" description="Helical" evidence="2">
    <location>
        <begin position="35"/>
        <end position="55"/>
    </location>
</feature>
<keyword evidence="5" id="KW-1185">Reference proteome</keyword>
<sequence length="407" mass="42835">MSVAVGARRTAVAAPGPSGAAPANAPRARLVGLDLARTLAVLGMVVAHLTVTPVLEPWSTPGWLVAGRSSALFAVLAGVSVSLVAGRTRPARGARLRAHRMSLAVRALAIYVIGLLLDSLDSGIAVILPAYGAMFLLAVPFLGMGTRTLTRWAVGWLLLAPWAALLLRHLMQGPLSALHSLPDHGNWLTNTQRLLLDGYYPVIVWFGYVLAGMAVGRLPLARPRVQAGLLAGGTVLATAAWGASRVLTSRAPLRERLVDSWPADAPLSPREVDLLARPGLHGAAPPDPAWQLTAYPHASTMLDVLHTTGTSLAVLGAMLLLVHLVPRPAGLWAALGAIGTISLTAYSVHLVLRTVGGEIAHTGPVAIALHLTVLFLLALLVRLTDRRGPLESLISRISRSVVHRGTR</sequence>
<dbReference type="InterPro" id="IPR012429">
    <property type="entry name" value="HGSNAT_cat"/>
</dbReference>
<gene>
    <name evidence="4" type="ORF">SAMN05445756_1591</name>
</gene>
<evidence type="ECO:0000259" key="3">
    <source>
        <dbReference type="Pfam" id="PF07786"/>
    </source>
</evidence>
<dbReference type="OrthoDB" id="4966979at2"/>
<feature type="transmembrane region" description="Helical" evidence="2">
    <location>
        <begin position="227"/>
        <end position="247"/>
    </location>
</feature>
<dbReference type="AlphaFoldDB" id="A0A212U0P3"/>
<dbReference type="Pfam" id="PF07786">
    <property type="entry name" value="HGSNAT_cat"/>
    <property type="match status" value="1"/>
</dbReference>
<keyword evidence="2" id="KW-0812">Transmembrane</keyword>
<feature type="transmembrane region" description="Helical" evidence="2">
    <location>
        <begin position="123"/>
        <end position="142"/>
    </location>
</feature>
<feature type="transmembrane region" description="Helical" evidence="2">
    <location>
        <begin position="331"/>
        <end position="352"/>
    </location>
</feature>
<feature type="transmembrane region" description="Helical" evidence="2">
    <location>
        <begin position="67"/>
        <end position="86"/>
    </location>
</feature>
<name>A0A212U0P3_9MICO</name>
<feature type="transmembrane region" description="Helical" evidence="2">
    <location>
        <begin position="304"/>
        <end position="324"/>
    </location>
</feature>